<feature type="compositionally biased region" description="Polar residues" evidence="2">
    <location>
        <begin position="1967"/>
        <end position="1982"/>
    </location>
</feature>
<reference evidence="3" key="1">
    <citation type="submission" date="2018-11" db="EMBL/GenBank/DDBJ databases">
        <authorList>
            <person name="Alioto T."/>
            <person name="Alioto T."/>
        </authorList>
    </citation>
    <scope>NUCLEOTIDE SEQUENCE</scope>
</reference>
<dbReference type="Proteomes" id="UP000596742">
    <property type="component" value="Unassembled WGS sequence"/>
</dbReference>
<sequence>MEKIETLTAPLIRGDKPTYHERGRTPKIIYSSLNDTPTLSPSTSFSSLDSGFIHGGCSTPPNVQDYFNTNGIEESITHGHTQVNQVVPETSTPVLTRASILRTSSQRMTSWSSPQKQSLDRKDSVRFKLSLPQESHDSSFADSDSDSNIGFYTINTQDPKEKVKRKRKVKETTEGSDWQPIVQKLKDNKQSVRQKIKPGYVSQLKKMFSSQDDSLTKDIDISSRTSSLKRHNSANDVSNRYLSVAKTTITPSQRTNSLTNINNKADVSSLRKSYDERGEPYTLRSKSTENLAFKQQHEQARFNPTDTYVSDFKVNSDYIIREGQYHQTHKDKVNISNSRNKPDQIPEHRKRVRSKGELPGKSHMVNNTNNQSMASSGRLWTVGSAENTNSLQRSVSMHIPNKHQLDTRTNESIYRTGSMRSTSALRTFLQKQYPDEEDIDNELHQSVTVESCKDRNNTEVNNFVLQPDCKEKDDWEKRTQNKIDNHKNESSDKLYSPRSNQNEKSTYSPRLVDKSRQTENSDLLFKSFHHTEVNTEYNRNNDNLTKIESKPYDKAPAHRKSTLQRSVSERIANTIAVGKDNIEQKPVEIKNRSNVTEDDLDRSNTKSFNNGPIFHRAGSNRKANSPKQITQSVNDKNPNYQKLGSDRVRISSKQKETSSSPFNRTDPNRSVTSADALKSFLRKRYPSREDESNHPNIDQSSDKSEDNKEETEIDRLIFKFGIGNKSERDWDKITNSKIEEHRGKFSQSSPSSRQMEPRLIQCPTPIIETQPVYENNKTFQERGIDIPTPLPETQSDSTLYKHENFQEQNIDLPFQLLDKSHDNASDQQKDAERDLAERDLADIVDSCYFSDNALPELSSPPISFRQEHVTSRTTTLLGKDISEQPVSYYQQKSELEKLLPKSKQKPISGEKPASLPDRHETENVSSYLNVTLKSPIVNDNYPHNQNIYALDGPEQCNSIHYNETCSMKNSESNVAAASTQYVTSEEILTSDVGINSETNNDTHDLNDISGTYTPDLLHHSTTQENENSCETKTSYLKVELSSPKYTEEVASLSENNTIEIINGHDNNTNIEHFNLEENREQQIADMPAEMSVLPLRPIEKCETNGSQLTNNSRESPVVSNQTKYFAVEENILQTEERDSSHVLYHVQDQRVIDNLQLTIETVEEITEKSEESAEHYRIVEPDIPLKYTFVNDNLNTTKDEAVDVLRMDHNRTDISSDVINRTDTCADVINIYPKKTPPKKPQRKKKSNPNLETLPQEFKESIVETYVDPSPISVDLTEPHFSIDTPDKSVKSVSTNDNEVKTKCLAKHYNDNSIQFQSDNKTKSYSHISANSNNNNNVKLKGQIEIETSKTGAPPSPCLGGLDRRKASNADVNEATLIDIDNVSSVNGETPEVNTTKLQNNAMTDIEQGNCGYEIRQYNNHSTKLENKIESGIKHDSRTEGDVLQFTNSYQTSSTNNTNENGNVDLTNTQKVLSNSDVVSFSSNTSPINPDIARSTDTPLMDEVLRNTEQELCQTYLDLMDTWLAKRTKNRKTDNNNDTYIAKSEINHDISLKRSDQSESSDSSEQDDSSVEGEYIVETAIAKENEVLTTGRGDQTFEIKTRGDFTQYDENGEVIPSEIDEINERESNYDTNEVEMPQIRSDEHEYETPSDDPGTHENKNTEHTEDLRSALKLNLNFLQEAEDEEEIDGDCQTSLLEATNKVVKLPLTNNKVNKHTQDYNNTEHKSRRSVTFDVNTTEESEVIHACHTAGCDHVTNNFTGKTFTPLNPHLDYKDHRFSTTVDVHTTDLDNKTIGGASNDSKIAIIQELRTGSTMPEKSSGNTKTSQMSEYKGGKKITTKTSSSVNSDGFNDEEQTAQKRNLALLTDAISKLNGENNDDIIPEINQTITKLNGGNLVITTLTHRVVEEEEEDGDKSDTASLPVVSEPSNHGNRNQYIVQDHKGDTYMIEDITDESYEYSTSDHRYSSEYDSASPKSGSPSYQRIHNLRAHGNSGVDYNTAEEVILSLYNPNSMEYTETDNRYQSGQYTDERLRQGQGHQLQPYGYSDSSSNKRTTSYEYEDGSAPQQNPYGSSSLKTVKQSYEMSSDGPWVTDGKSSYVGNQDVNMKKEVTNQSSSYDKSGLNAMSAAYMVEANSSVPPIPQINPYYVQQPFMLPQLPVPQIQVPQYNLLQIEPIPQKVTTGVQVMTQPKEEYQIVTHKEENRQIAKPKEEHTIVARIDETDSKQFQERPVYKSVALVKGPYESPKWHTAKKHRPYEPPSDEVDSGRKYKVVKSSASDDVKEETMEYEETTKTITTMKTENVNNVTGGQFVDQNRNVSSIDVGHNRPIAFNGNAEFMSPRYSTERTLNVGRPAAEGQGRQFRSSVEVNSGSSGRQKSYDQMDGYQSKLSSILNHQQNYQGTPEPERKTYTDVDRDMRVVRGNILIKNNFDENLDEYNDNINMFDNKFNMSKTNPLYHSDEDIYKRYEEEKRVQQEKDIREMENMAFETVDRFSKSKNVTRKAGDGERRRAPRSKQNLTNLLLARLSTMDAKDIRQSLDVKHHHEDIYGDPPLQQADGTSSKFITTSNYDTVTENVDLEMRDGKAIITVIVTAERLTPIDYEFHVWRKNQAIVTRVVEIDFYADEQRRVLYDRVMDRVDDEGYANNKRYSHYTKRKPMEVTLSSQDTLDLFNELMEATGGEGDKEDITVKTKRNKTLLPENPFLY</sequence>
<proteinExistence type="predicted"/>
<dbReference type="EMBL" id="UYJE01006991">
    <property type="protein sequence ID" value="VDI50753.1"/>
    <property type="molecule type" value="Genomic_DNA"/>
</dbReference>
<feature type="region of interest" description="Disordered" evidence="2">
    <location>
        <begin position="897"/>
        <end position="920"/>
    </location>
</feature>
<feature type="coiled-coil region" evidence="1">
    <location>
        <begin position="2425"/>
        <end position="2483"/>
    </location>
</feature>
<feature type="compositionally biased region" description="Polar residues" evidence="2">
    <location>
        <begin position="497"/>
        <end position="508"/>
    </location>
</feature>
<feature type="compositionally biased region" description="Polar residues" evidence="2">
    <location>
        <begin position="2359"/>
        <end position="2374"/>
    </location>
</feature>
<organism evidence="3 4">
    <name type="scientific">Mytilus galloprovincialis</name>
    <name type="common">Mediterranean mussel</name>
    <dbReference type="NCBI Taxonomy" id="29158"/>
    <lineage>
        <taxon>Eukaryota</taxon>
        <taxon>Metazoa</taxon>
        <taxon>Spiralia</taxon>
        <taxon>Lophotrochozoa</taxon>
        <taxon>Mollusca</taxon>
        <taxon>Bivalvia</taxon>
        <taxon>Autobranchia</taxon>
        <taxon>Pteriomorphia</taxon>
        <taxon>Mytilida</taxon>
        <taxon>Mytiloidea</taxon>
        <taxon>Mytilidae</taxon>
        <taxon>Mytilinae</taxon>
        <taxon>Mytilus</taxon>
    </lineage>
</organism>
<feature type="region of interest" description="Disordered" evidence="2">
    <location>
        <begin position="1550"/>
        <end position="1572"/>
    </location>
</feature>
<feature type="compositionally biased region" description="Basic and acidic residues" evidence="2">
    <location>
        <begin position="644"/>
        <end position="656"/>
    </location>
</feature>
<gene>
    <name evidence="3" type="ORF">MGAL_10B070169</name>
</gene>
<feature type="region of interest" description="Disordered" evidence="2">
    <location>
        <begin position="103"/>
        <end position="123"/>
    </location>
</feature>
<feature type="region of interest" description="Disordered" evidence="2">
    <location>
        <begin position="588"/>
        <end position="710"/>
    </location>
</feature>
<feature type="region of interest" description="Disordered" evidence="2">
    <location>
        <begin position="2034"/>
        <end position="2078"/>
    </location>
</feature>
<feature type="region of interest" description="Disordered" evidence="2">
    <location>
        <begin position="1906"/>
        <end position="1940"/>
    </location>
</feature>
<feature type="region of interest" description="Disordered" evidence="2">
    <location>
        <begin position="1600"/>
        <end position="1664"/>
    </location>
</feature>
<feature type="compositionally biased region" description="Polar residues" evidence="2">
    <location>
        <begin position="2063"/>
        <end position="2078"/>
    </location>
</feature>
<name>A0A8B6FLP5_MYTGA</name>
<feature type="compositionally biased region" description="Polar residues" evidence="2">
    <location>
        <begin position="657"/>
        <end position="673"/>
    </location>
</feature>
<feature type="region of interest" description="Disordered" evidence="2">
    <location>
        <begin position="326"/>
        <end position="375"/>
    </location>
</feature>
<feature type="compositionally biased region" description="Polar residues" evidence="2">
    <location>
        <begin position="621"/>
        <end position="642"/>
    </location>
</feature>
<evidence type="ECO:0000313" key="4">
    <source>
        <dbReference type="Proteomes" id="UP000596742"/>
    </source>
</evidence>
<feature type="region of interest" description="Disordered" evidence="2">
    <location>
        <begin position="539"/>
        <end position="565"/>
    </location>
</feature>
<feature type="compositionally biased region" description="Polar residues" evidence="2">
    <location>
        <begin position="103"/>
        <end position="117"/>
    </location>
</feature>
<feature type="region of interest" description="Disordered" evidence="2">
    <location>
        <begin position="1231"/>
        <end position="1253"/>
    </location>
</feature>
<feature type="compositionally biased region" description="Acidic residues" evidence="2">
    <location>
        <begin position="1562"/>
        <end position="1571"/>
    </location>
</feature>
<feature type="compositionally biased region" description="Polar residues" evidence="2">
    <location>
        <begin position="1812"/>
        <end position="1828"/>
    </location>
</feature>
<accession>A0A8B6FLP5</accession>
<feature type="compositionally biased region" description="Basic and acidic residues" evidence="2">
    <location>
        <begin position="479"/>
        <end position="492"/>
    </location>
</feature>
<feature type="region of interest" description="Disordered" evidence="2">
    <location>
        <begin position="2350"/>
        <end position="2380"/>
    </location>
</feature>
<keyword evidence="4" id="KW-1185">Reference proteome</keyword>
<feature type="compositionally biased region" description="Basic and acidic residues" evidence="2">
    <location>
        <begin position="545"/>
        <end position="556"/>
    </location>
</feature>
<evidence type="ECO:0000256" key="1">
    <source>
        <dbReference type="SAM" id="Coils"/>
    </source>
</evidence>
<feature type="compositionally biased region" description="Polar residues" evidence="2">
    <location>
        <begin position="2045"/>
        <end position="2056"/>
    </location>
</feature>
<keyword evidence="1" id="KW-0175">Coiled coil</keyword>
<feature type="region of interest" description="Disordered" evidence="2">
    <location>
        <begin position="1961"/>
        <end position="1982"/>
    </location>
</feature>
<feature type="compositionally biased region" description="Polar residues" evidence="2">
    <location>
        <begin position="364"/>
        <end position="375"/>
    </location>
</feature>
<comment type="caution">
    <text evidence="3">The sequence shown here is derived from an EMBL/GenBank/DDBJ whole genome shotgun (WGS) entry which is preliminary data.</text>
</comment>
<feature type="region of interest" description="Disordered" evidence="2">
    <location>
        <begin position="479"/>
        <end position="515"/>
    </location>
</feature>
<evidence type="ECO:0000313" key="3">
    <source>
        <dbReference type="EMBL" id="VDI50753.1"/>
    </source>
</evidence>
<feature type="compositionally biased region" description="Basic residues" evidence="2">
    <location>
        <begin position="1236"/>
        <end position="1247"/>
    </location>
</feature>
<evidence type="ECO:0000256" key="2">
    <source>
        <dbReference type="SAM" id="MobiDB-lite"/>
    </source>
</evidence>
<feature type="region of interest" description="Disordered" evidence="2">
    <location>
        <begin position="1812"/>
        <end position="1853"/>
    </location>
</feature>
<feature type="region of interest" description="Disordered" evidence="2">
    <location>
        <begin position="2245"/>
        <end position="2265"/>
    </location>
</feature>
<feature type="compositionally biased region" description="Polar residues" evidence="2">
    <location>
        <begin position="1925"/>
        <end position="1936"/>
    </location>
</feature>
<dbReference type="OrthoDB" id="6126674at2759"/>
<feature type="compositionally biased region" description="Basic and acidic residues" evidence="2">
    <location>
        <begin position="1640"/>
        <end position="1664"/>
    </location>
</feature>
<protein>
    <submittedName>
        <fullName evidence="3">Uncharacterized protein</fullName>
    </submittedName>
</protein>